<feature type="domain" description="Phage terminase large subunit GpA ATPase" evidence="2">
    <location>
        <begin position="46"/>
        <end position="288"/>
    </location>
</feature>
<feature type="compositionally biased region" description="Low complexity" evidence="1">
    <location>
        <begin position="627"/>
        <end position="642"/>
    </location>
</feature>
<proteinExistence type="inferred from homology"/>
<dbReference type="RefSeq" id="WP_082189178.1">
    <property type="nucleotide sequence ID" value="NZ_JAJVCY010000062.1"/>
</dbReference>
<dbReference type="PANTHER" id="PTHR34413">
    <property type="entry name" value="PROPHAGE TAIL FIBER ASSEMBLY PROTEIN HOMOLOG TFAE-RELATED-RELATED"/>
    <property type="match status" value="1"/>
</dbReference>
<dbReference type="Proteomes" id="UP001208651">
    <property type="component" value="Unassembled WGS sequence"/>
</dbReference>
<dbReference type="Gene3D" id="3.40.50.300">
    <property type="entry name" value="P-loop containing nucleotide triphosphate hydrolases"/>
    <property type="match status" value="1"/>
</dbReference>
<accession>A0AAW5RU24</accession>
<feature type="region of interest" description="Disordered" evidence="1">
    <location>
        <begin position="193"/>
        <end position="216"/>
    </location>
</feature>
<dbReference type="PANTHER" id="PTHR34413:SF2">
    <property type="entry name" value="PROPHAGE TAIL FIBER ASSEMBLY PROTEIN HOMOLOG TFAE-RELATED"/>
    <property type="match status" value="1"/>
</dbReference>
<comment type="caution">
    <text evidence="4">The sequence shown here is derived from an EMBL/GenBank/DDBJ whole genome shotgun (WGS) entry which is preliminary data.</text>
</comment>
<evidence type="ECO:0000313" key="4">
    <source>
        <dbReference type="EMBL" id="MCV3290563.1"/>
    </source>
</evidence>
<gene>
    <name evidence="4" type="ORF">LZT28_20405</name>
</gene>
<dbReference type="AlphaFoldDB" id="A0AAW5RU24"/>
<reference evidence="4" key="1">
    <citation type="submission" date="2022-01" db="EMBL/GenBank/DDBJ databases">
        <title>Comparison of Fish pathogen Aeromonas spp.</title>
        <authorList>
            <person name="Dubey S."/>
            <person name="Sorum H."/>
            <person name="Munangandu H.M."/>
        </authorList>
    </citation>
    <scope>NUCLEOTIDE SEQUENCE</scope>
    <source>
        <strain evidence="4">SD/21-15</strain>
    </source>
</reference>
<dbReference type="HAMAP" id="MF_04144">
    <property type="entry name" value="TERL_LAMBDA"/>
    <property type="match status" value="1"/>
</dbReference>
<organism evidence="4 5">
    <name type="scientific">Aeromonas media</name>
    <dbReference type="NCBI Taxonomy" id="651"/>
    <lineage>
        <taxon>Bacteria</taxon>
        <taxon>Pseudomonadati</taxon>
        <taxon>Pseudomonadota</taxon>
        <taxon>Gammaproteobacteria</taxon>
        <taxon>Aeromonadales</taxon>
        <taxon>Aeromonadaceae</taxon>
        <taxon>Aeromonas</taxon>
    </lineage>
</organism>
<evidence type="ECO:0000313" key="5">
    <source>
        <dbReference type="Proteomes" id="UP001208651"/>
    </source>
</evidence>
<protein>
    <submittedName>
        <fullName evidence="4">Phage terminase large subunit family protein</fullName>
    </submittedName>
</protein>
<dbReference type="GO" id="GO:0004519">
    <property type="term" value="F:endonuclease activity"/>
    <property type="evidence" value="ECO:0007669"/>
    <property type="project" value="InterPro"/>
</dbReference>
<evidence type="ECO:0000259" key="2">
    <source>
        <dbReference type="Pfam" id="PF05876"/>
    </source>
</evidence>
<feature type="domain" description="Terminase large subunit GpA endonuclease" evidence="3">
    <location>
        <begin position="323"/>
        <end position="600"/>
    </location>
</feature>
<dbReference type="GO" id="GO:0005524">
    <property type="term" value="F:ATP binding"/>
    <property type="evidence" value="ECO:0007669"/>
    <property type="project" value="InterPro"/>
</dbReference>
<dbReference type="Pfam" id="PF20454">
    <property type="entry name" value="GpA_nuclease"/>
    <property type="match status" value="1"/>
</dbReference>
<feature type="region of interest" description="Disordered" evidence="1">
    <location>
        <begin position="614"/>
        <end position="649"/>
    </location>
</feature>
<name>A0AAW5RU24_AERME</name>
<dbReference type="Pfam" id="PF05876">
    <property type="entry name" value="GpA_ATPase"/>
    <property type="match status" value="1"/>
</dbReference>
<dbReference type="InterPro" id="IPR008866">
    <property type="entry name" value="Phage_lambda_GpA-like"/>
</dbReference>
<dbReference type="InterPro" id="IPR046453">
    <property type="entry name" value="GpA_ATPase"/>
</dbReference>
<dbReference type="InterPro" id="IPR051220">
    <property type="entry name" value="TFA_Chaperone"/>
</dbReference>
<dbReference type="EMBL" id="JAJVCY010000062">
    <property type="protein sequence ID" value="MCV3290563.1"/>
    <property type="molecule type" value="Genomic_DNA"/>
</dbReference>
<dbReference type="GO" id="GO:0016887">
    <property type="term" value="F:ATP hydrolysis activity"/>
    <property type="evidence" value="ECO:0007669"/>
    <property type="project" value="InterPro"/>
</dbReference>
<dbReference type="InterPro" id="IPR027417">
    <property type="entry name" value="P-loop_NTPase"/>
</dbReference>
<evidence type="ECO:0000259" key="3">
    <source>
        <dbReference type="Pfam" id="PF20454"/>
    </source>
</evidence>
<evidence type="ECO:0000256" key="1">
    <source>
        <dbReference type="SAM" id="MobiDB-lite"/>
    </source>
</evidence>
<dbReference type="InterPro" id="IPR046454">
    <property type="entry name" value="GpA_endonuclease"/>
</dbReference>
<sequence>MNISTAQVSSLAAAVTLGLSALLRPPVQTAAEWMDEHYYLPVESSYQEGRWKSLPFQVAIINAMANDDIREVNFVKSARVGYTKMLLGVAAYLLEHKKRNGLIWQPTDGDAELFVKKHVEPMIRDVPKIRALAPWYGKKHRDNTLELKRFANGRGLELRGGKAAKNYREASPDFGIYDELAAFDDDIEKEGSPTFLGDKRMEGSTHPKSIRGSTPKIAGQCQIERAASESPHLMRYHIKCPHCEAEQYLKWGGPDAEFGIKWDGTNHHSAFYLCEANGCAIRQHEMDYETVERWICERTGIWTRDSIDWFDSDDQPIPPPESVTFHIWTAYSPLTTWVRIVSDFLKAKDDQGKLKTFVNTTLGETWEDDTGEKLEWEAIAARREVWSVAVPDGVLYITVGADTQDDRFEFEITGWGAGEESWVLDYQRLYGDLHRSEIWERLHEQFSRQFVKASGEVLDIGLVMIDSGGHYTDEVYQFCRRNPHKYIPIKGATMMGKPIITFPRKRNRKGVYLSEVGTDSAKDVLYGRLGDVPTSLSGPSPGYRHHPVAEWADDFYFKGLTCERKRVEFVKGRRVYRWVAPSGARNEPTDCAVYALAGIRLGVQHRGWRLIAKPRPTTINPSPPASVKPAASAAGNSWLGTSSGSGGWL</sequence>